<evidence type="ECO:0000259" key="7">
    <source>
        <dbReference type="Pfam" id="PF00150"/>
    </source>
</evidence>
<dbReference type="FunFam" id="3.20.20.80:FF:000130">
    <property type="entry name" value="Endoglucanase C"/>
    <property type="match status" value="1"/>
</dbReference>
<keyword evidence="2 5" id="KW-0378">Hydrolase</keyword>
<reference evidence="8 9" key="1">
    <citation type="journal article" date="2014" name="BMC Genomics">
        <title>Genome sequencing of four Aureobasidium pullulans varieties: biotechnological potential, stress tolerance, and description of new species.</title>
        <authorList>
            <person name="Gostin Ar C."/>
            <person name="Ohm R.A."/>
            <person name="Kogej T."/>
            <person name="Sonjak S."/>
            <person name="Turk M."/>
            <person name="Zajc J."/>
            <person name="Zalar P."/>
            <person name="Grube M."/>
            <person name="Sun H."/>
            <person name="Han J."/>
            <person name="Sharma A."/>
            <person name="Chiniquy J."/>
            <person name="Ngan C.Y."/>
            <person name="Lipzen A."/>
            <person name="Barry K."/>
            <person name="Grigoriev I.V."/>
            <person name="Gunde-Cimerman N."/>
        </authorList>
    </citation>
    <scope>NUCLEOTIDE SEQUENCE [LARGE SCALE GENOMIC DNA]</scope>
    <source>
        <strain evidence="8 9">EXF-150</strain>
    </source>
</reference>
<evidence type="ECO:0000256" key="2">
    <source>
        <dbReference type="ARBA" id="ARBA00022801"/>
    </source>
</evidence>
<gene>
    <name evidence="8" type="ORF">M438DRAFT_393907</name>
</gene>
<evidence type="ECO:0000256" key="3">
    <source>
        <dbReference type="ARBA" id="ARBA00023295"/>
    </source>
</evidence>
<accession>A0A074YMU1</accession>
<keyword evidence="4" id="KW-0961">Cell wall biogenesis/degradation</keyword>
<dbReference type="GO" id="GO:0005576">
    <property type="term" value="C:extracellular region"/>
    <property type="evidence" value="ECO:0007669"/>
    <property type="project" value="TreeGrafter"/>
</dbReference>
<dbReference type="SMR" id="A0A074YMU1"/>
<dbReference type="GeneID" id="40751442"/>
<name>A0A074YMU1_AURPU</name>
<organism evidence="8 9">
    <name type="scientific">Aureobasidium pullulans EXF-150</name>
    <dbReference type="NCBI Taxonomy" id="1043002"/>
    <lineage>
        <taxon>Eukaryota</taxon>
        <taxon>Fungi</taxon>
        <taxon>Dikarya</taxon>
        <taxon>Ascomycota</taxon>
        <taxon>Pezizomycotina</taxon>
        <taxon>Dothideomycetes</taxon>
        <taxon>Dothideomycetidae</taxon>
        <taxon>Dothideales</taxon>
        <taxon>Saccotheciaceae</taxon>
        <taxon>Aureobasidium</taxon>
    </lineage>
</organism>
<feature type="domain" description="Glycoside hydrolase family 5" evidence="7">
    <location>
        <begin position="97"/>
        <end position="360"/>
    </location>
</feature>
<protein>
    <submittedName>
        <fullName evidence="8">Cellulase</fullName>
    </submittedName>
</protein>
<dbReference type="PANTHER" id="PTHR31297">
    <property type="entry name" value="GLUCAN ENDO-1,6-BETA-GLUCOSIDASE B"/>
    <property type="match status" value="1"/>
</dbReference>
<feature type="compositionally biased region" description="Low complexity" evidence="6">
    <location>
        <begin position="8"/>
        <end position="17"/>
    </location>
</feature>
<dbReference type="EMBL" id="KL584975">
    <property type="protein sequence ID" value="KEQ88151.1"/>
    <property type="molecule type" value="Genomic_DNA"/>
</dbReference>
<evidence type="ECO:0000256" key="4">
    <source>
        <dbReference type="ARBA" id="ARBA00023316"/>
    </source>
</evidence>
<evidence type="ECO:0000256" key="1">
    <source>
        <dbReference type="ARBA" id="ARBA00005641"/>
    </source>
</evidence>
<feature type="region of interest" description="Disordered" evidence="6">
    <location>
        <begin position="1"/>
        <end position="23"/>
    </location>
</feature>
<dbReference type="OrthoDB" id="1887033at2759"/>
<dbReference type="InterPro" id="IPR001547">
    <property type="entry name" value="Glyco_hydro_5"/>
</dbReference>
<evidence type="ECO:0000313" key="9">
    <source>
        <dbReference type="Proteomes" id="UP000030706"/>
    </source>
</evidence>
<dbReference type="GO" id="GO:0009986">
    <property type="term" value="C:cell surface"/>
    <property type="evidence" value="ECO:0007669"/>
    <property type="project" value="TreeGrafter"/>
</dbReference>
<proteinExistence type="inferred from homology"/>
<dbReference type="Proteomes" id="UP000030706">
    <property type="component" value="Unassembled WGS sequence"/>
</dbReference>
<dbReference type="RefSeq" id="XP_029764338.1">
    <property type="nucleotide sequence ID" value="XM_029909136.1"/>
</dbReference>
<dbReference type="PANTHER" id="PTHR31297:SF13">
    <property type="entry name" value="PUTATIVE-RELATED"/>
    <property type="match status" value="1"/>
</dbReference>
<dbReference type="SUPFAM" id="SSF51445">
    <property type="entry name" value="(Trans)glycosidases"/>
    <property type="match status" value="1"/>
</dbReference>
<dbReference type="STRING" id="1043002.A0A074YMU1"/>
<dbReference type="Pfam" id="PF00150">
    <property type="entry name" value="Cellulase"/>
    <property type="match status" value="1"/>
</dbReference>
<dbReference type="Gene3D" id="3.20.20.80">
    <property type="entry name" value="Glycosidases"/>
    <property type="match status" value="1"/>
</dbReference>
<evidence type="ECO:0000313" key="8">
    <source>
        <dbReference type="EMBL" id="KEQ88151.1"/>
    </source>
</evidence>
<comment type="similarity">
    <text evidence="1 5">Belongs to the glycosyl hydrolase 5 (cellulase A) family.</text>
</comment>
<dbReference type="InterPro" id="IPR017853">
    <property type="entry name" value="GH"/>
</dbReference>
<dbReference type="GO" id="GO:0071555">
    <property type="term" value="P:cell wall organization"/>
    <property type="evidence" value="ECO:0007669"/>
    <property type="project" value="UniProtKB-KW"/>
</dbReference>
<evidence type="ECO:0000256" key="6">
    <source>
        <dbReference type="SAM" id="MobiDB-lite"/>
    </source>
</evidence>
<dbReference type="GO" id="GO:0008422">
    <property type="term" value="F:beta-glucosidase activity"/>
    <property type="evidence" value="ECO:0007669"/>
    <property type="project" value="TreeGrafter"/>
</dbReference>
<evidence type="ECO:0000256" key="5">
    <source>
        <dbReference type="RuleBase" id="RU361153"/>
    </source>
</evidence>
<dbReference type="HOGENOM" id="CLU_031875_1_1_1"/>
<dbReference type="InterPro" id="IPR050386">
    <property type="entry name" value="Glycosyl_hydrolase_5"/>
</dbReference>
<dbReference type="GO" id="GO:0009251">
    <property type="term" value="P:glucan catabolic process"/>
    <property type="evidence" value="ECO:0007669"/>
    <property type="project" value="TreeGrafter"/>
</dbReference>
<dbReference type="AlphaFoldDB" id="A0A074YMU1"/>
<keyword evidence="9" id="KW-1185">Reference proteome</keyword>
<keyword evidence="3 5" id="KW-0326">Glycosidase</keyword>
<sequence>MAPHAEPQSQTTEQTSSGQFTNPPCNMLHVDGADIVDASGSRIILKGAGLGGHMNFENFITGYPGHEHEHRAAMAEVLGKEKAQFFFDRLIHYFFTDADAAYFQSLGLNCIRVPFNYRHFIDDDNPTVIKDSGFKLLDNIVDICGRHNLYVILDLHAVPGGQNQDWHSDSGMGKALFWEFKVFQDQMIDLWVALAKHYVGNPVIAGYNPLNEPADPKHTRLINWYDRIEKAIRKVDPDHILWVDGNTYAMDFSHFTTIMPNTVYACHDYANLGFPIPGQDPYTNTLEQNSKLRRQFNRKAEFSRTHNVPLWNGEFGPVYADPSADPEADKTNISRFGVLKEQLKIYAESQIHWTIWLYKDRKQRLGLDFWGVVDKSGVSETYDPFLRDLKAMVPEHLQGIKYPDHWSFDRQFERIIRECLLSEYLGMEFAELFKGKSEQELDGLAQSFKFENCVTRDTLTEILQEDAAKSRAQK</sequence>